<dbReference type="Pfam" id="PF04940">
    <property type="entry name" value="BLUF"/>
    <property type="match status" value="1"/>
</dbReference>
<protein>
    <recommendedName>
        <fullName evidence="2">BLUF domain-containing protein</fullName>
    </recommendedName>
</protein>
<proteinExistence type="predicted"/>
<dbReference type="Proteomes" id="UP001500523">
    <property type="component" value="Unassembled WGS sequence"/>
</dbReference>
<dbReference type="InterPro" id="IPR036046">
    <property type="entry name" value="Acylphosphatase-like_dom_sf"/>
</dbReference>
<reference evidence="4" key="1">
    <citation type="journal article" date="2019" name="Int. J. Syst. Evol. Microbiol.">
        <title>The Global Catalogue of Microorganisms (GCM) 10K type strain sequencing project: providing services to taxonomists for standard genome sequencing and annotation.</title>
        <authorList>
            <consortium name="The Broad Institute Genomics Platform"/>
            <consortium name="The Broad Institute Genome Sequencing Center for Infectious Disease"/>
            <person name="Wu L."/>
            <person name="Ma J."/>
        </authorList>
    </citation>
    <scope>NUCLEOTIDE SEQUENCE [LARGE SCALE GENOMIC DNA]</scope>
    <source>
        <strain evidence="4">JCM 17498</strain>
    </source>
</reference>
<feature type="domain" description="BLUF" evidence="2">
    <location>
        <begin position="6"/>
        <end position="94"/>
    </location>
</feature>
<evidence type="ECO:0000313" key="3">
    <source>
        <dbReference type="EMBL" id="GAA3697345.1"/>
    </source>
</evidence>
<dbReference type="PROSITE" id="PS50925">
    <property type="entry name" value="BLUF"/>
    <property type="match status" value="1"/>
</dbReference>
<accession>A0ABP7CW13</accession>
<dbReference type="EMBL" id="BAABBF010000001">
    <property type="protein sequence ID" value="GAA3697345.1"/>
    <property type="molecule type" value="Genomic_DNA"/>
</dbReference>
<dbReference type="SMART" id="SM01034">
    <property type="entry name" value="BLUF"/>
    <property type="match status" value="1"/>
</dbReference>
<feature type="compositionally biased region" description="Basic and acidic residues" evidence="1">
    <location>
        <begin position="132"/>
        <end position="148"/>
    </location>
</feature>
<feature type="region of interest" description="Disordered" evidence="1">
    <location>
        <begin position="127"/>
        <end position="148"/>
    </location>
</feature>
<evidence type="ECO:0000259" key="2">
    <source>
        <dbReference type="PROSITE" id="PS50925"/>
    </source>
</evidence>
<name>A0ABP7CW13_9SPHN</name>
<dbReference type="InterPro" id="IPR007024">
    <property type="entry name" value="BLUF_domain"/>
</dbReference>
<gene>
    <name evidence="3" type="ORF">GCM10022268_04810</name>
</gene>
<dbReference type="SUPFAM" id="SSF54975">
    <property type="entry name" value="Acylphosphatase/BLUF domain-like"/>
    <property type="match status" value="1"/>
</dbReference>
<comment type="caution">
    <text evidence="3">The sequence shown here is derived from an EMBL/GenBank/DDBJ whole genome shotgun (WGS) entry which is preliminary data.</text>
</comment>
<dbReference type="RefSeq" id="WP_344691765.1">
    <property type="nucleotide sequence ID" value="NZ_BAABBF010000001.1"/>
</dbReference>
<organism evidence="3 4">
    <name type="scientific">Sphingomonas cynarae</name>
    <dbReference type="NCBI Taxonomy" id="930197"/>
    <lineage>
        <taxon>Bacteria</taxon>
        <taxon>Pseudomonadati</taxon>
        <taxon>Pseudomonadota</taxon>
        <taxon>Alphaproteobacteria</taxon>
        <taxon>Sphingomonadales</taxon>
        <taxon>Sphingomonadaceae</taxon>
        <taxon>Sphingomonas</taxon>
    </lineage>
</organism>
<evidence type="ECO:0000256" key="1">
    <source>
        <dbReference type="SAM" id="MobiDB-lite"/>
    </source>
</evidence>
<evidence type="ECO:0000313" key="4">
    <source>
        <dbReference type="Proteomes" id="UP001500523"/>
    </source>
</evidence>
<dbReference type="Gene3D" id="3.30.70.100">
    <property type="match status" value="1"/>
</dbReference>
<keyword evidence="4" id="KW-1185">Reference proteome</keyword>
<sequence>MHDDPLRQIFYHSRSTGRADLGAIMASSKRNNGIDGITGVLFHDGRSYLQVLEGPASSIATTYDRICADPRHTDITVISDQVIEDRDFAYWSMELRETGAPSDDATWRLRRRLERFSPDLHHYFFDGGGSPDAHRAHDRDGKGDEQQG</sequence>